<evidence type="ECO:0000256" key="7">
    <source>
        <dbReference type="ARBA" id="ARBA00022801"/>
    </source>
</evidence>
<evidence type="ECO:0000313" key="19">
    <source>
        <dbReference type="Proteomes" id="UP000195437"/>
    </source>
</evidence>
<feature type="transmembrane region" description="Helical" evidence="17">
    <location>
        <begin position="42"/>
        <end position="64"/>
    </location>
</feature>
<evidence type="ECO:0000256" key="11">
    <source>
        <dbReference type="ARBA" id="ARBA00023136"/>
    </source>
</evidence>
<proteinExistence type="inferred from homology"/>
<dbReference type="EC" id="3.6.1.27" evidence="3 17"/>
<evidence type="ECO:0000256" key="10">
    <source>
        <dbReference type="ARBA" id="ARBA00022989"/>
    </source>
</evidence>
<evidence type="ECO:0000256" key="17">
    <source>
        <dbReference type="HAMAP-Rule" id="MF_01006"/>
    </source>
</evidence>
<evidence type="ECO:0000313" key="18">
    <source>
        <dbReference type="EMBL" id="ARU62586.1"/>
    </source>
</evidence>
<evidence type="ECO:0000256" key="5">
    <source>
        <dbReference type="ARBA" id="ARBA00022475"/>
    </source>
</evidence>
<feature type="transmembrane region" description="Helical" evidence="17">
    <location>
        <begin position="76"/>
        <end position="94"/>
    </location>
</feature>
<feature type="transmembrane region" description="Helical" evidence="17">
    <location>
        <begin position="239"/>
        <end position="261"/>
    </location>
</feature>
<keyword evidence="13 17" id="KW-0961">Cell wall biogenesis/degradation</keyword>
<feature type="transmembrane region" description="Helical" evidence="17">
    <location>
        <begin position="178"/>
        <end position="198"/>
    </location>
</feature>
<dbReference type="AlphaFoldDB" id="A0A1Y0IRY2"/>
<keyword evidence="12 17" id="KW-0046">Antibiotic resistance</keyword>
<comment type="similarity">
    <text evidence="2 17">Belongs to the UppP family.</text>
</comment>
<comment type="catalytic activity">
    <reaction evidence="16 17">
        <text>di-trans,octa-cis-undecaprenyl diphosphate + H2O = di-trans,octa-cis-undecaprenyl phosphate + phosphate + H(+)</text>
        <dbReference type="Rhea" id="RHEA:28094"/>
        <dbReference type="ChEBI" id="CHEBI:15377"/>
        <dbReference type="ChEBI" id="CHEBI:15378"/>
        <dbReference type="ChEBI" id="CHEBI:43474"/>
        <dbReference type="ChEBI" id="CHEBI:58405"/>
        <dbReference type="ChEBI" id="CHEBI:60392"/>
        <dbReference type="EC" id="3.6.1.27"/>
    </reaction>
</comment>
<dbReference type="GO" id="GO:0008360">
    <property type="term" value="P:regulation of cell shape"/>
    <property type="evidence" value="ECO:0007669"/>
    <property type="project" value="UniProtKB-KW"/>
</dbReference>
<dbReference type="GO" id="GO:0009252">
    <property type="term" value="P:peptidoglycan biosynthetic process"/>
    <property type="evidence" value="ECO:0007669"/>
    <property type="project" value="UniProtKB-KW"/>
</dbReference>
<dbReference type="GO" id="GO:0071555">
    <property type="term" value="P:cell wall organization"/>
    <property type="evidence" value="ECO:0007669"/>
    <property type="project" value="UniProtKB-KW"/>
</dbReference>
<keyword evidence="6 17" id="KW-0812">Transmembrane</keyword>
<comment type="miscellaneous">
    <text evidence="17">Bacitracin is thought to be involved in the inhibition of peptidoglycan synthesis by sequestering undecaprenyl diphosphate, thereby reducing the pool of lipid carrier available.</text>
</comment>
<comment type="function">
    <text evidence="17">Catalyzes the dephosphorylation of undecaprenyl diphosphate (UPP). Confers resistance to bacitracin.</text>
</comment>
<evidence type="ECO:0000256" key="16">
    <source>
        <dbReference type="ARBA" id="ARBA00047594"/>
    </source>
</evidence>
<dbReference type="GO" id="GO:0005886">
    <property type="term" value="C:plasma membrane"/>
    <property type="evidence" value="ECO:0007669"/>
    <property type="project" value="UniProtKB-SubCell"/>
</dbReference>
<evidence type="ECO:0000256" key="8">
    <source>
        <dbReference type="ARBA" id="ARBA00022960"/>
    </source>
</evidence>
<keyword evidence="5 17" id="KW-1003">Cell membrane</keyword>
<evidence type="ECO:0000256" key="9">
    <source>
        <dbReference type="ARBA" id="ARBA00022984"/>
    </source>
</evidence>
<keyword evidence="9 17" id="KW-0573">Peptidoglycan synthesis</keyword>
<protein>
    <recommendedName>
        <fullName evidence="4 17">Undecaprenyl-diphosphatase</fullName>
        <ecNumber evidence="3 17">3.6.1.27</ecNumber>
    </recommendedName>
    <alternativeName>
        <fullName evidence="15 17">Bacitracin resistance protein</fullName>
    </alternativeName>
    <alternativeName>
        <fullName evidence="14 17">Undecaprenyl pyrophosphate phosphatase</fullName>
    </alternativeName>
</protein>
<dbReference type="GO" id="GO:0046677">
    <property type="term" value="P:response to antibiotic"/>
    <property type="evidence" value="ECO:0007669"/>
    <property type="project" value="UniProtKB-UniRule"/>
</dbReference>
<feature type="transmembrane region" description="Helical" evidence="17">
    <location>
        <begin position="100"/>
        <end position="122"/>
    </location>
</feature>
<evidence type="ECO:0000256" key="13">
    <source>
        <dbReference type="ARBA" id="ARBA00023316"/>
    </source>
</evidence>
<dbReference type="PANTHER" id="PTHR30622">
    <property type="entry name" value="UNDECAPRENYL-DIPHOSPHATASE"/>
    <property type="match status" value="1"/>
</dbReference>
<name>A0A1Y0IRY2_9BACL</name>
<keyword evidence="11 17" id="KW-0472">Membrane</keyword>
<accession>A0A1Y0IRY2</accession>
<feature type="transmembrane region" description="Helical" evidence="17">
    <location>
        <begin position="210"/>
        <end position="232"/>
    </location>
</feature>
<keyword evidence="7 17" id="KW-0378">Hydrolase</keyword>
<evidence type="ECO:0000256" key="15">
    <source>
        <dbReference type="ARBA" id="ARBA00032932"/>
    </source>
</evidence>
<dbReference type="PANTHER" id="PTHR30622:SF4">
    <property type="entry name" value="UNDECAPRENYL-DIPHOSPHATASE"/>
    <property type="match status" value="1"/>
</dbReference>
<keyword evidence="10 17" id="KW-1133">Transmembrane helix</keyword>
<dbReference type="InterPro" id="IPR003824">
    <property type="entry name" value="UppP"/>
</dbReference>
<evidence type="ECO:0000256" key="12">
    <source>
        <dbReference type="ARBA" id="ARBA00023251"/>
    </source>
</evidence>
<dbReference type="HAMAP" id="MF_01006">
    <property type="entry name" value="Undec_diphosphatase"/>
    <property type="match status" value="1"/>
</dbReference>
<dbReference type="Pfam" id="PF02673">
    <property type="entry name" value="BacA"/>
    <property type="match status" value="1"/>
</dbReference>
<evidence type="ECO:0000256" key="6">
    <source>
        <dbReference type="ARBA" id="ARBA00022692"/>
    </source>
</evidence>
<keyword evidence="8 17" id="KW-0133">Cell shape</keyword>
<dbReference type="KEGG" id="tum:CBW65_17640"/>
<dbReference type="GO" id="GO:0050380">
    <property type="term" value="F:undecaprenyl-diphosphatase activity"/>
    <property type="evidence" value="ECO:0007669"/>
    <property type="project" value="UniProtKB-UniRule"/>
</dbReference>
<dbReference type="EMBL" id="CP021434">
    <property type="protein sequence ID" value="ARU62586.1"/>
    <property type="molecule type" value="Genomic_DNA"/>
</dbReference>
<comment type="subcellular location">
    <subcellularLocation>
        <location evidence="1 17">Cell membrane</location>
        <topology evidence="1 17">Multi-pass membrane protein</topology>
    </subcellularLocation>
</comment>
<evidence type="ECO:0000256" key="1">
    <source>
        <dbReference type="ARBA" id="ARBA00004651"/>
    </source>
</evidence>
<dbReference type="Proteomes" id="UP000195437">
    <property type="component" value="Chromosome"/>
</dbReference>
<evidence type="ECO:0000256" key="14">
    <source>
        <dbReference type="ARBA" id="ARBA00032707"/>
    </source>
</evidence>
<sequence>MTLSLWEAIFLGVVQGLTEFLPISSSGHLVLFQRLFGLEEGALTFDILLHLGTLLAVFAVFWRDILDILKNPFGKMGRLIIVGSIPTAMIGFLFKDYFDTAFASGGTLGIEFVITGIVIWWADTARRGFKKEREMGYVDALLIGTLQGAAIMPALSRSGLTIMGALFRGLDREFAAKYSFLMSIPVILGAGVFDISDAMEQGMAIGAPEIFGTLAAAVAGYFAIKYMIALIVKRGMRMFAWYVWLLGGLILLDQLFTQYLFTF</sequence>
<dbReference type="OrthoDB" id="9808289at2"/>
<evidence type="ECO:0000256" key="4">
    <source>
        <dbReference type="ARBA" id="ARBA00021581"/>
    </source>
</evidence>
<reference evidence="19" key="1">
    <citation type="submission" date="2017-05" db="EMBL/GenBank/DDBJ databases">
        <authorList>
            <person name="Sung H."/>
        </authorList>
    </citation>
    <scope>NUCLEOTIDE SEQUENCE [LARGE SCALE GENOMIC DNA]</scope>
    <source>
        <strain evidence="19">AR23208</strain>
    </source>
</reference>
<evidence type="ECO:0000256" key="2">
    <source>
        <dbReference type="ARBA" id="ARBA00010621"/>
    </source>
</evidence>
<keyword evidence="19" id="KW-1185">Reference proteome</keyword>
<evidence type="ECO:0000256" key="3">
    <source>
        <dbReference type="ARBA" id="ARBA00012374"/>
    </source>
</evidence>
<organism evidence="18 19">
    <name type="scientific">Tumebacillus avium</name>
    <dbReference type="NCBI Taxonomy" id="1903704"/>
    <lineage>
        <taxon>Bacteria</taxon>
        <taxon>Bacillati</taxon>
        <taxon>Bacillota</taxon>
        <taxon>Bacilli</taxon>
        <taxon>Bacillales</taxon>
        <taxon>Alicyclobacillaceae</taxon>
        <taxon>Tumebacillus</taxon>
    </lineage>
</organism>
<gene>
    <name evidence="17" type="primary">uppP</name>
    <name evidence="18" type="ORF">CBW65_17640</name>
</gene>